<dbReference type="PROSITE" id="PS50110">
    <property type="entry name" value="RESPONSE_REGULATORY"/>
    <property type="match status" value="1"/>
</dbReference>
<keyword evidence="1 2" id="KW-0597">Phosphoprotein</keyword>
<dbReference type="InterPro" id="IPR001789">
    <property type="entry name" value="Sig_transdc_resp-reg_receiver"/>
</dbReference>
<sequence>MATSKPLEISKLGWETCVNSQKAPLILVSHNDQFTRAILCLEMETEGYQVIEAYNAQQCIEAYKIFHPDLVILDAMMPGIDGFSCCRQLRKIPAKLSTPILIITSSQDTTSIEEAFVAGATDCITQPIPWLTLRPRARQLLHRSFLTQHILELSTQLAHRRLEQVPLQTLQDLATCL</sequence>
<proteinExistence type="predicted"/>
<dbReference type="Proteomes" id="UP001204953">
    <property type="component" value="Unassembled WGS sequence"/>
</dbReference>
<keyword evidence="5" id="KW-1185">Reference proteome</keyword>
<dbReference type="CDD" id="cd17574">
    <property type="entry name" value="REC_OmpR"/>
    <property type="match status" value="1"/>
</dbReference>
<name>A0AAE3GV83_9CYAN</name>
<dbReference type="PANTHER" id="PTHR44591">
    <property type="entry name" value="STRESS RESPONSE REGULATOR PROTEIN 1"/>
    <property type="match status" value="1"/>
</dbReference>
<evidence type="ECO:0000256" key="2">
    <source>
        <dbReference type="PROSITE-ProRule" id="PRU00169"/>
    </source>
</evidence>
<dbReference type="EMBL" id="JAMZMM010000230">
    <property type="protein sequence ID" value="MCP2730692.1"/>
    <property type="molecule type" value="Genomic_DNA"/>
</dbReference>
<accession>A0AAE3GV83</accession>
<dbReference type="Pfam" id="PF00072">
    <property type="entry name" value="Response_reg"/>
    <property type="match status" value="1"/>
</dbReference>
<dbReference type="InterPro" id="IPR050595">
    <property type="entry name" value="Bact_response_regulator"/>
</dbReference>
<reference evidence="4" key="1">
    <citation type="submission" date="2022-06" db="EMBL/GenBank/DDBJ databases">
        <title>New cyanobacteria of genus Symplocastrum in benthos of Lake Baikal.</title>
        <authorList>
            <person name="Sorokovikova E."/>
            <person name="Tikhonova I."/>
            <person name="Krasnopeev A."/>
            <person name="Evseev P."/>
            <person name="Gladkikh A."/>
            <person name="Belykh O."/>
        </authorList>
    </citation>
    <scope>NUCLEOTIDE SEQUENCE</scope>
    <source>
        <strain evidence="4">BBK-W-15</strain>
    </source>
</reference>
<dbReference type="GO" id="GO:0000160">
    <property type="term" value="P:phosphorelay signal transduction system"/>
    <property type="evidence" value="ECO:0007669"/>
    <property type="project" value="InterPro"/>
</dbReference>
<evidence type="ECO:0000259" key="3">
    <source>
        <dbReference type="PROSITE" id="PS50110"/>
    </source>
</evidence>
<dbReference type="AlphaFoldDB" id="A0AAE3GV83"/>
<evidence type="ECO:0000256" key="1">
    <source>
        <dbReference type="ARBA" id="ARBA00022553"/>
    </source>
</evidence>
<feature type="domain" description="Response regulatory" evidence="3">
    <location>
        <begin position="25"/>
        <end position="141"/>
    </location>
</feature>
<dbReference type="SUPFAM" id="SSF52172">
    <property type="entry name" value="CheY-like"/>
    <property type="match status" value="1"/>
</dbReference>
<dbReference type="InterPro" id="IPR011006">
    <property type="entry name" value="CheY-like_superfamily"/>
</dbReference>
<feature type="modified residue" description="4-aspartylphosphate" evidence="2">
    <location>
        <position position="74"/>
    </location>
</feature>
<comment type="caution">
    <text evidence="4">The sequence shown here is derived from an EMBL/GenBank/DDBJ whole genome shotgun (WGS) entry which is preliminary data.</text>
</comment>
<dbReference type="SMART" id="SM00448">
    <property type="entry name" value="REC"/>
    <property type="match status" value="1"/>
</dbReference>
<dbReference type="RefSeq" id="WP_254013447.1">
    <property type="nucleotide sequence ID" value="NZ_JAMZMM010000230.1"/>
</dbReference>
<dbReference type="PANTHER" id="PTHR44591:SF3">
    <property type="entry name" value="RESPONSE REGULATORY DOMAIN-CONTAINING PROTEIN"/>
    <property type="match status" value="1"/>
</dbReference>
<dbReference type="Gene3D" id="3.40.50.2300">
    <property type="match status" value="1"/>
</dbReference>
<gene>
    <name evidence="4" type="ORF">NJ959_19880</name>
</gene>
<protein>
    <submittedName>
        <fullName evidence="4">Response regulator</fullName>
    </submittedName>
</protein>
<organism evidence="4 5">
    <name type="scientific">Limnofasciculus baicalensis BBK-W-15</name>
    <dbReference type="NCBI Taxonomy" id="2699891"/>
    <lineage>
        <taxon>Bacteria</taxon>
        <taxon>Bacillati</taxon>
        <taxon>Cyanobacteriota</taxon>
        <taxon>Cyanophyceae</taxon>
        <taxon>Coleofasciculales</taxon>
        <taxon>Coleofasciculaceae</taxon>
        <taxon>Limnofasciculus</taxon>
        <taxon>Limnofasciculus baicalensis</taxon>
    </lineage>
</organism>
<evidence type="ECO:0000313" key="4">
    <source>
        <dbReference type="EMBL" id="MCP2730692.1"/>
    </source>
</evidence>
<evidence type="ECO:0000313" key="5">
    <source>
        <dbReference type="Proteomes" id="UP001204953"/>
    </source>
</evidence>